<proteinExistence type="predicted"/>
<evidence type="ECO:0000256" key="1">
    <source>
        <dbReference type="SAM" id="MobiDB-lite"/>
    </source>
</evidence>
<dbReference type="HOGENOM" id="CLU_847428_0_0_1"/>
<organism evidence="2 3">
    <name type="scientific">Galerina marginata (strain CBS 339.88)</name>
    <dbReference type="NCBI Taxonomy" id="685588"/>
    <lineage>
        <taxon>Eukaryota</taxon>
        <taxon>Fungi</taxon>
        <taxon>Dikarya</taxon>
        <taxon>Basidiomycota</taxon>
        <taxon>Agaricomycotina</taxon>
        <taxon>Agaricomycetes</taxon>
        <taxon>Agaricomycetidae</taxon>
        <taxon>Agaricales</taxon>
        <taxon>Agaricineae</taxon>
        <taxon>Strophariaceae</taxon>
        <taxon>Galerina</taxon>
    </lineage>
</organism>
<protein>
    <submittedName>
        <fullName evidence="2">Uncharacterized protein</fullName>
    </submittedName>
</protein>
<name>A0A067SR93_GALM3</name>
<dbReference type="Proteomes" id="UP000027222">
    <property type="component" value="Unassembled WGS sequence"/>
</dbReference>
<gene>
    <name evidence="2" type="ORF">GALMADRAFT_928714</name>
</gene>
<dbReference type="EMBL" id="KL142403">
    <property type="protein sequence ID" value="KDR69318.1"/>
    <property type="molecule type" value="Genomic_DNA"/>
</dbReference>
<feature type="compositionally biased region" description="Polar residues" evidence="1">
    <location>
        <begin position="157"/>
        <end position="177"/>
    </location>
</feature>
<accession>A0A067SR93</accession>
<reference evidence="3" key="1">
    <citation type="journal article" date="2014" name="Proc. Natl. Acad. Sci. U.S.A.">
        <title>Extensive sampling of basidiomycete genomes demonstrates inadequacy of the white-rot/brown-rot paradigm for wood decay fungi.</title>
        <authorList>
            <person name="Riley R."/>
            <person name="Salamov A.A."/>
            <person name="Brown D.W."/>
            <person name="Nagy L.G."/>
            <person name="Floudas D."/>
            <person name="Held B.W."/>
            <person name="Levasseur A."/>
            <person name="Lombard V."/>
            <person name="Morin E."/>
            <person name="Otillar R."/>
            <person name="Lindquist E.A."/>
            <person name="Sun H."/>
            <person name="LaButti K.M."/>
            <person name="Schmutz J."/>
            <person name="Jabbour D."/>
            <person name="Luo H."/>
            <person name="Baker S.E."/>
            <person name="Pisabarro A.G."/>
            <person name="Walton J.D."/>
            <person name="Blanchette R.A."/>
            <person name="Henrissat B."/>
            <person name="Martin F."/>
            <person name="Cullen D."/>
            <person name="Hibbett D.S."/>
            <person name="Grigoriev I.V."/>
        </authorList>
    </citation>
    <scope>NUCLEOTIDE SEQUENCE [LARGE SCALE GENOMIC DNA]</scope>
    <source>
        <strain evidence="3">CBS 339.88</strain>
    </source>
</reference>
<dbReference type="AlphaFoldDB" id="A0A067SR93"/>
<feature type="compositionally biased region" description="Polar residues" evidence="1">
    <location>
        <begin position="190"/>
        <end position="219"/>
    </location>
</feature>
<feature type="compositionally biased region" description="Basic and acidic residues" evidence="1">
    <location>
        <begin position="56"/>
        <end position="66"/>
    </location>
</feature>
<feature type="region of interest" description="Disordered" evidence="1">
    <location>
        <begin position="1"/>
        <end position="110"/>
    </location>
</feature>
<keyword evidence="3" id="KW-1185">Reference proteome</keyword>
<evidence type="ECO:0000313" key="3">
    <source>
        <dbReference type="Proteomes" id="UP000027222"/>
    </source>
</evidence>
<feature type="region of interest" description="Disordered" evidence="1">
    <location>
        <begin position="157"/>
        <end position="219"/>
    </location>
</feature>
<sequence length="328" mass="36129">MYSVNNEATPRRRSSKRNLQSRPSVDSEYGAQIGRNDAINLNPRQALPEENWSRIGNDDDRQEFRHRPSFRRISTEPPSIARTAPPSLESRSLSFPGTAGPDSSLGPHLHVPTANPGWSSHSDNATESTVTGSYNILPTNICDSKLSQRTRNLNHRTIVNGHNPNFRSMQDGTSSMAEESPFFDLDAPEMSNSPTATTTSRSHESNSQANFSGTNSYVNPTHYMAPHRIAQPQPMSAAPVIGKGRPHEVHARREKRSMGSVPGNLSDGPPTCVGDTSKLDHAPPFGLQDWPHGHSMVHFEGISSNQRTEHLSSEVDGTGKHYATIEWR</sequence>
<evidence type="ECO:0000313" key="2">
    <source>
        <dbReference type="EMBL" id="KDR69318.1"/>
    </source>
</evidence>